<dbReference type="AlphaFoldDB" id="A0AAD5XHI5"/>
<comment type="caution">
    <text evidence="3">The sequence shown here is derived from an EMBL/GenBank/DDBJ whole genome shotgun (WGS) entry which is preliminary data.</text>
</comment>
<reference evidence="3" key="1">
    <citation type="submission" date="2020-05" db="EMBL/GenBank/DDBJ databases">
        <title>Phylogenomic resolution of chytrid fungi.</title>
        <authorList>
            <person name="Stajich J.E."/>
            <person name="Amses K."/>
            <person name="Simmons R."/>
            <person name="Seto K."/>
            <person name="Myers J."/>
            <person name="Bonds A."/>
            <person name="Quandt C.A."/>
            <person name="Barry K."/>
            <person name="Liu P."/>
            <person name="Grigoriev I."/>
            <person name="Longcore J.E."/>
            <person name="James T.Y."/>
        </authorList>
    </citation>
    <scope>NUCLEOTIDE SEQUENCE</scope>
    <source>
        <strain evidence="3">JEL0513</strain>
    </source>
</reference>
<evidence type="ECO:0000259" key="2">
    <source>
        <dbReference type="PROSITE" id="PS50181"/>
    </source>
</evidence>
<dbReference type="Pfam" id="PF13855">
    <property type="entry name" value="LRR_8"/>
    <property type="match status" value="1"/>
</dbReference>
<dbReference type="SUPFAM" id="SSF52058">
    <property type="entry name" value="L domain-like"/>
    <property type="match status" value="1"/>
</dbReference>
<name>A0AAD5XHI5_9FUNG</name>
<dbReference type="Proteomes" id="UP001211907">
    <property type="component" value="Unassembled WGS sequence"/>
</dbReference>
<keyword evidence="4" id="KW-1185">Reference proteome</keyword>
<dbReference type="Gene3D" id="3.80.10.10">
    <property type="entry name" value="Ribonuclease Inhibitor"/>
    <property type="match status" value="1"/>
</dbReference>
<dbReference type="FunFam" id="3.80.10.10:FF:000383">
    <property type="entry name" value="Leucine-rich repeat receptor protein kinase EMS1"/>
    <property type="match status" value="1"/>
</dbReference>
<dbReference type="PANTHER" id="PTHR48065:SF11">
    <property type="entry name" value="OS11G0213300 PROTEIN"/>
    <property type="match status" value="1"/>
</dbReference>
<keyword evidence="1" id="KW-0677">Repeat</keyword>
<organism evidence="3 4">
    <name type="scientific">Physocladia obscura</name>
    <dbReference type="NCBI Taxonomy" id="109957"/>
    <lineage>
        <taxon>Eukaryota</taxon>
        <taxon>Fungi</taxon>
        <taxon>Fungi incertae sedis</taxon>
        <taxon>Chytridiomycota</taxon>
        <taxon>Chytridiomycota incertae sedis</taxon>
        <taxon>Chytridiomycetes</taxon>
        <taxon>Chytridiales</taxon>
        <taxon>Chytriomycetaceae</taxon>
        <taxon>Physocladia</taxon>
    </lineage>
</organism>
<feature type="domain" description="F-box" evidence="2">
    <location>
        <begin position="1"/>
        <end position="48"/>
    </location>
</feature>
<sequence>MDTLPEEITADILSRIHPKEIVVLRGISHTIFEITSTVHFARSNLKRFLKPRTSKNERRKIDREFDRLFFKLPPHYQQVYVQTYLIELEGLDWGRRLYYQDTAARRLFRQLDDGPGLIGLWAPIPAAISFLADTLKHLVLSSCDLIGEIPSEITQLMNLCLLDFSKNSLSGHIPEDIGNMRSLKSIDLRNNQLIGSIPISIGELSQLEVLCLSYNNLSGLIPLSMGNLKNLTDLILTSNRISGDIPIEVYQLPNLVELQVKNTDCDEPDMTGVRSVRFVVGS</sequence>
<dbReference type="InterPro" id="IPR001810">
    <property type="entry name" value="F-box_dom"/>
</dbReference>
<evidence type="ECO:0000313" key="4">
    <source>
        <dbReference type="Proteomes" id="UP001211907"/>
    </source>
</evidence>
<dbReference type="PANTHER" id="PTHR48065">
    <property type="entry name" value="OS10G0469600 PROTEIN"/>
    <property type="match status" value="1"/>
</dbReference>
<gene>
    <name evidence="3" type="ORF">HK100_012587</name>
</gene>
<evidence type="ECO:0000313" key="3">
    <source>
        <dbReference type="EMBL" id="KAJ3120939.1"/>
    </source>
</evidence>
<dbReference type="InterPro" id="IPR001611">
    <property type="entry name" value="Leu-rich_rpt"/>
</dbReference>
<dbReference type="EMBL" id="JADGJH010000923">
    <property type="protein sequence ID" value="KAJ3120939.1"/>
    <property type="molecule type" value="Genomic_DNA"/>
</dbReference>
<protein>
    <recommendedName>
        <fullName evidence="2">F-box domain-containing protein</fullName>
    </recommendedName>
</protein>
<dbReference type="InterPro" id="IPR032675">
    <property type="entry name" value="LRR_dom_sf"/>
</dbReference>
<dbReference type="PROSITE" id="PS50181">
    <property type="entry name" value="FBOX"/>
    <property type="match status" value="1"/>
</dbReference>
<proteinExistence type="predicted"/>
<accession>A0AAD5XHI5</accession>
<dbReference type="Pfam" id="PF00560">
    <property type="entry name" value="LRR_1"/>
    <property type="match status" value="1"/>
</dbReference>
<evidence type="ECO:0000256" key="1">
    <source>
        <dbReference type="ARBA" id="ARBA00022737"/>
    </source>
</evidence>